<feature type="compositionally biased region" description="Polar residues" evidence="1">
    <location>
        <begin position="171"/>
        <end position="185"/>
    </location>
</feature>
<feature type="region of interest" description="Disordered" evidence="1">
    <location>
        <begin position="90"/>
        <end position="186"/>
    </location>
</feature>
<feature type="compositionally biased region" description="Polar residues" evidence="1">
    <location>
        <begin position="267"/>
        <end position="285"/>
    </location>
</feature>
<evidence type="ECO:0000256" key="1">
    <source>
        <dbReference type="SAM" id="MobiDB-lite"/>
    </source>
</evidence>
<protein>
    <submittedName>
        <fullName evidence="2">Uncharacterized protein</fullName>
    </submittedName>
</protein>
<proteinExistence type="predicted"/>
<reference evidence="2" key="1">
    <citation type="submission" date="2022-10" db="EMBL/GenBank/DDBJ databases">
        <title>Tapping the CABI collections for fungal endophytes: first genome assemblies for Collariella, Neodidymelliopsis, Ascochyta clinopodiicola, Didymella pomorum, Didymosphaeria variabile, Neocosmospora piperis and Neocucurbitaria cava.</title>
        <authorList>
            <person name="Hill R."/>
        </authorList>
    </citation>
    <scope>NUCLEOTIDE SEQUENCE</scope>
    <source>
        <strain evidence="2">IMI 356814</strain>
    </source>
</reference>
<dbReference type="OrthoDB" id="3801471at2759"/>
<feature type="compositionally biased region" description="Basic residues" evidence="1">
    <location>
        <begin position="111"/>
        <end position="122"/>
    </location>
</feature>
<name>A0A9W8XZY4_9PLEO</name>
<evidence type="ECO:0000313" key="2">
    <source>
        <dbReference type="EMBL" id="KAJ4361794.1"/>
    </source>
</evidence>
<sequence length="362" mass="39695">MSTHFRPRPPTATPSSPTRPSTARSTVRAVTPSPSDSFNKVFRMQFPSSPMHGKLKSESYAPVHNEDFSGSNHSKIDEEEVGRYILGANDVLGPGLQRGGLASGRSSPMKARSRSQSPKKRPYSTPTELRRRPDLSAQHRDPREELEKQGEAGGNEDAEGSVVDQEETGDWPSTPTPVSRSQRQTAYMPLGTPLRLFKQELEPDHENTRARPRQVTANASTTQQTPPFTLPQPQQSPTHLTPALPLNQPLPRKQHATNDPSRHVSVSALSNMSGGTATSKRSIFSTPGRDELERKKALVEADEGPFARAVSMQDLQQRRRRVSEGNAVAVVSGGGEGQEGKGARVKKRGCGWVVEREWCSVM</sequence>
<dbReference type="EMBL" id="JAPEUY010000022">
    <property type="protein sequence ID" value="KAJ4361794.1"/>
    <property type="molecule type" value="Genomic_DNA"/>
</dbReference>
<feature type="region of interest" description="Disordered" evidence="1">
    <location>
        <begin position="1"/>
        <end position="76"/>
    </location>
</feature>
<feature type="compositionally biased region" description="Acidic residues" evidence="1">
    <location>
        <begin position="154"/>
        <end position="169"/>
    </location>
</feature>
<gene>
    <name evidence="2" type="ORF">N0V83_010735</name>
</gene>
<organism evidence="2 3">
    <name type="scientific">Neocucurbitaria cava</name>
    <dbReference type="NCBI Taxonomy" id="798079"/>
    <lineage>
        <taxon>Eukaryota</taxon>
        <taxon>Fungi</taxon>
        <taxon>Dikarya</taxon>
        <taxon>Ascomycota</taxon>
        <taxon>Pezizomycotina</taxon>
        <taxon>Dothideomycetes</taxon>
        <taxon>Pleosporomycetidae</taxon>
        <taxon>Pleosporales</taxon>
        <taxon>Pleosporineae</taxon>
        <taxon>Cucurbitariaceae</taxon>
        <taxon>Neocucurbitaria</taxon>
    </lineage>
</organism>
<dbReference type="Proteomes" id="UP001140560">
    <property type="component" value="Unassembled WGS sequence"/>
</dbReference>
<dbReference type="AlphaFoldDB" id="A0A9W8XZY4"/>
<feature type="compositionally biased region" description="Low complexity" evidence="1">
    <location>
        <begin position="13"/>
        <end position="26"/>
    </location>
</feature>
<comment type="caution">
    <text evidence="2">The sequence shown here is derived from an EMBL/GenBank/DDBJ whole genome shotgun (WGS) entry which is preliminary data.</text>
</comment>
<feature type="region of interest" description="Disordered" evidence="1">
    <location>
        <begin position="203"/>
        <end position="290"/>
    </location>
</feature>
<feature type="compositionally biased region" description="Basic and acidic residues" evidence="1">
    <location>
        <begin position="128"/>
        <end position="150"/>
    </location>
</feature>
<accession>A0A9W8XZY4</accession>
<feature type="compositionally biased region" description="Low complexity" evidence="1">
    <location>
        <begin position="221"/>
        <end position="238"/>
    </location>
</feature>
<evidence type="ECO:0000313" key="3">
    <source>
        <dbReference type="Proteomes" id="UP001140560"/>
    </source>
</evidence>
<keyword evidence="3" id="KW-1185">Reference proteome</keyword>